<protein>
    <submittedName>
        <fullName evidence="2">BON domain-containing protein</fullName>
    </submittedName>
</protein>
<proteinExistence type="predicted"/>
<accession>A0AA96WPZ8</accession>
<evidence type="ECO:0000259" key="1">
    <source>
        <dbReference type="PROSITE" id="PS50914"/>
    </source>
</evidence>
<dbReference type="PROSITE" id="PS50914">
    <property type="entry name" value="BON"/>
    <property type="match status" value="1"/>
</dbReference>
<organism evidence="2">
    <name type="scientific">Leptolyngbya sp. NK1-12</name>
    <dbReference type="NCBI Taxonomy" id="2547451"/>
    <lineage>
        <taxon>Bacteria</taxon>
        <taxon>Bacillati</taxon>
        <taxon>Cyanobacteriota</taxon>
        <taxon>Cyanophyceae</taxon>
        <taxon>Leptolyngbyales</taxon>
        <taxon>Leptolyngbyaceae</taxon>
        <taxon>Leptolyngbya group</taxon>
        <taxon>Leptolyngbya</taxon>
    </lineage>
</organism>
<reference evidence="2" key="1">
    <citation type="submission" date="2020-05" db="EMBL/GenBank/DDBJ databases">
        <authorList>
            <person name="Zhu T."/>
            <person name="Keshari N."/>
            <person name="Lu X."/>
        </authorList>
    </citation>
    <scope>NUCLEOTIDE SEQUENCE</scope>
    <source>
        <strain evidence="2">NK1-12</strain>
    </source>
</reference>
<gene>
    <name evidence="2" type="ORF">HJG54_12540</name>
</gene>
<sequence length="137" mass="14629">MHQSSFQPEAAVSSYALSLNSVSNPADWLPQPKESQPAYPLEYVGLNGEYDPQGLAKRVAQALDQHPQVQNIKTLCIIQHGNRITLLGKVTSAAQLQQVVEVVKQVAGVKDVDVDQVTIGQLKPTASTPTLVGATAS</sequence>
<evidence type="ECO:0000313" key="2">
    <source>
        <dbReference type="EMBL" id="WNZ26576.1"/>
    </source>
</evidence>
<feature type="domain" description="BON" evidence="1">
    <location>
        <begin position="51"/>
        <end position="121"/>
    </location>
</feature>
<dbReference type="Gene3D" id="3.30.1340.30">
    <property type="match status" value="1"/>
</dbReference>
<name>A0AA96WPZ8_9CYAN</name>
<dbReference type="EMBL" id="CP053586">
    <property type="protein sequence ID" value="WNZ26576.1"/>
    <property type="molecule type" value="Genomic_DNA"/>
</dbReference>
<dbReference type="AlphaFoldDB" id="A0AA96WPZ8"/>
<dbReference type="Pfam" id="PF04972">
    <property type="entry name" value="BON"/>
    <property type="match status" value="1"/>
</dbReference>
<dbReference type="InterPro" id="IPR007055">
    <property type="entry name" value="BON_dom"/>
</dbReference>